<gene>
    <name evidence="9" type="ORF">CLV78_103213</name>
</gene>
<organism evidence="9 10">
    <name type="scientific">Aliiruegeria haliotis</name>
    <dbReference type="NCBI Taxonomy" id="1280846"/>
    <lineage>
        <taxon>Bacteria</taxon>
        <taxon>Pseudomonadati</taxon>
        <taxon>Pseudomonadota</taxon>
        <taxon>Alphaproteobacteria</taxon>
        <taxon>Rhodobacterales</taxon>
        <taxon>Roseobacteraceae</taxon>
        <taxon>Aliiruegeria</taxon>
    </lineage>
</organism>
<sequence>MNFTTPLAAFLSGMRSSAPFLIVVVPFGFLFGVIATEAGLGIREIMGFTVLVIAGAAQITAVQMMQDNAPALIVLASALAVNLRMAMYSASLVPYLGAAPMWQRMAMAYLMFDQNYALSMVKFEECPDIPLSQRVAYYMGAVSLVAPCWITFTYLGAVVGGQIPPEIALDFAVPITFIAVVAPALRTLPHVVAAFVASVLGLVLAGLPYNTGMLVAAAVALVCAAELERRLTAGKTRRAVG</sequence>
<evidence type="ECO:0000256" key="6">
    <source>
        <dbReference type="ARBA" id="ARBA00022989"/>
    </source>
</evidence>
<dbReference type="GO" id="GO:0005886">
    <property type="term" value="C:plasma membrane"/>
    <property type="evidence" value="ECO:0007669"/>
    <property type="project" value="UniProtKB-SubCell"/>
</dbReference>
<dbReference type="PANTHER" id="PTHR34979">
    <property type="entry name" value="INNER MEMBRANE PROTEIN YGAZ"/>
    <property type="match status" value="1"/>
</dbReference>
<dbReference type="Proteomes" id="UP000239480">
    <property type="component" value="Unassembled WGS sequence"/>
</dbReference>
<evidence type="ECO:0000313" key="10">
    <source>
        <dbReference type="Proteomes" id="UP000239480"/>
    </source>
</evidence>
<keyword evidence="5 8" id="KW-0812">Transmembrane</keyword>
<dbReference type="RefSeq" id="WP_245924938.1">
    <property type="nucleotide sequence ID" value="NZ_PVTD01000003.1"/>
</dbReference>
<keyword evidence="7 8" id="KW-0472">Membrane</keyword>
<reference evidence="9 10" key="1">
    <citation type="submission" date="2018-03" db="EMBL/GenBank/DDBJ databases">
        <title>Genomic Encyclopedia of Archaeal and Bacterial Type Strains, Phase II (KMG-II): from individual species to whole genera.</title>
        <authorList>
            <person name="Goeker M."/>
        </authorList>
    </citation>
    <scope>NUCLEOTIDE SEQUENCE [LARGE SCALE GENOMIC DNA]</scope>
    <source>
        <strain evidence="9 10">DSM 29328</strain>
    </source>
</reference>
<evidence type="ECO:0000313" key="9">
    <source>
        <dbReference type="EMBL" id="PRY24347.1"/>
    </source>
</evidence>
<protein>
    <submittedName>
        <fullName evidence="9">Putative branched-subunit amino acid permease</fullName>
    </submittedName>
</protein>
<feature type="transmembrane region" description="Helical" evidence="8">
    <location>
        <begin position="71"/>
        <end position="93"/>
    </location>
</feature>
<proteinExistence type="inferred from homology"/>
<comment type="subcellular location">
    <subcellularLocation>
        <location evidence="1">Cell membrane</location>
        <topology evidence="1">Multi-pass membrane protein</topology>
    </subcellularLocation>
</comment>
<keyword evidence="10" id="KW-1185">Reference proteome</keyword>
<feature type="transmembrane region" description="Helical" evidence="8">
    <location>
        <begin position="191"/>
        <end position="224"/>
    </location>
</feature>
<dbReference type="GO" id="GO:1903785">
    <property type="term" value="P:L-valine transmembrane transport"/>
    <property type="evidence" value="ECO:0007669"/>
    <property type="project" value="TreeGrafter"/>
</dbReference>
<comment type="similarity">
    <text evidence="2">Belongs to the AzlC family.</text>
</comment>
<name>A0A2T0RT85_9RHOB</name>
<comment type="caution">
    <text evidence="9">The sequence shown here is derived from an EMBL/GenBank/DDBJ whole genome shotgun (WGS) entry which is preliminary data.</text>
</comment>
<evidence type="ECO:0000256" key="8">
    <source>
        <dbReference type="SAM" id="Phobius"/>
    </source>
</evidence>
<evidence type="ECO:0000256" key="4">
    <source>
        <dbReference type="ARBA" id="ARBA00022475"/>
    </source>
</evidence>
<keyword evidence="3" id="KW-0813">Transport</keyword>
<evidence type="ECO:0000256" key="5">
    <source>
        <dbReference type="ARBA" id="ARBA00022692"/>
    </source>
</evidence>
<dbReference type="InterPro" id="IPR011606">
    <property type="entry name" value="Brnchd-chn_aa_trnsp_permease"/>
</dbReference>
<feature type="transmembrane region" description="Helical" evidence="8">
    <location>
        <begin position="20"/>
        <end position="38"/>
    </location>
</feature>
<evidence type="ECO:0000256" key="1">
    <source>
        <dbReference type="ARBA" id="ARBA00004651"/>
    </source>
</evidence>
<dbReference type="Pfam" id="PF03591">
    <property type="entry name" value="AzlC"/>
    <property type="match status" value="1"/>
</dbReference>
<feature type="transmembrane region" description="Helical" evidence="8">
    <location>
        <begin position="167"/>
        <end position="185"/>
    </location>
</feature>
<evidence type="ECO:0000256" key="3">
    <source>
        <dbReference type="ARBA" id="ARBA00022448"/>
    </source>
</evidence>
<feature type="transmembrane region" description="Helical" evidence="8">
    <location>
        <begin position="135"/>
        <end position="155"/>
    </location>
</feature>
<dbReference type="PANTHER" id="PTHR34979:SF1">
    <property type="entry name" value="INNER MEMBRANE PROTEIN YGAZ"/>
    <property type="match status" value="1"/>
</dbReference>
<dbReference type="AlphaFoldDB" id="A0A2T0RT85"/>
<evidence type="ECO:0000256" key="7">
    <source>
        <dbReference type="ARBA" id="ARBA00023136"/>
    </source>
</evidence>
<feature type="transmembrane region" description="Helical" evidence="8">
    <location>
        <begin position="45"/>
        <end position="65"/>
    </location>
</feature>
<keyword evidence="4" id="KW-1003">Cell membrane</keyword>
<dbReference type="EMBL" id="PVTD01000003">
    <property type="protein sequence ID" value="PRY24347.1"/>
    <property type="molecule type" value="Genomic_DNA"/>
</dbReference>
<keyword evidence="6 8" id="KW-1133">Transmembrane helix</keyword>
<accession>A0A2T0RT85</accession>
<evidence type="ECO:0000256" key="2">
    <source>
        <dbReference type="ARBA" id="ARBA00010735"/>
    </source>
</evidence>